<accession>A0A858NWD5</accession>
<keyword evidence="12" id="KW-0190">Covalent protein-DNA linkage</keyword>
<name>A0A858NWD5_9VIRU</name>
<sequence length="320" mass="36532">MAQLSADDGIIPVTESTFRVRSKHLFITWPRSDGIGRQDIVNLLQELGATGWVVSTERHSDDGVHHHALVGWNRVFDCSNARTFDVGGCHANIGRVRNLRAAYNYARKDGDYDDTLLLGEGRGPFAEACGASSVDEFLDIIEKKRPRDFVLYHDRLTSFANKRFKPMPEEHQPVHTDFVLPEDLRGWVENEFPKEDRPRSLVLVGPSRLGKTCWARSLGAHVYLNGRWCMDDFRDGAKYVIFDDLRWDRIPNKKGFFGGQGSITITGKYRAPRTIQWGRPCIFLCNGDYDPLNFMPHGGDEYEWFIANVVRIVLTQPLFN</sequence>
<keyword evidence="4" id="KW-0808">Transferase</keyword>
<evidence type="ECO:0000259" key="14">
    <source>
        <dbReference type="PROSITE" id="PS52020"/>
    </source>
</evidence>
<dbReference type="GO" id="GO:0000166">
    <property type="term" value="F:nucleotide binding"/>
    <property type="evidence" value="ECO:0007669"/>
    <property type="project" value="UniProtKB-KW"/>
</dbReference>
<evidence type="ECO:0000256" key="1">
    <source>
        <dbReference type="ARBA" id="ARBA00004147"/>
    </source>
</evidence>
<dbReference type="EMBL" id="MT309879">
    <property type="protein sequence ID" value="QJB21617.1"/>
    <property type="molecule type" value="Genomic_DNA"/>
</dbReference>
<dbReference type="GO" id="GO:0005198">
    <property type="term" value="F:structural molecule activity"/>
    <property type="evidence" value="ECO:0007669"/>
    <property type="project" value="InterPro"/>
</dbReference>
<evidence type="ECO:0000256" key="12">
    <source>
        <dbReference type="ARBA" id="ARBA00023124"/>
    </source>
</evidence>
<dbReference type="GO" id="GO:0016779">
    <property type="term" value="F:nucleotidyltransferase activity"/>
    <property type="evidence" value="ECO:0007669"/>
    <property type="project" value="UniProtKB-KW"/>
</dbReference>
<keyword evidence="3" id="KW-1048">Host nucleus</keyword>
<dbReference type="PROSITE" id="PS52020">
    <property type="entry name" value="CRESS_DNA_REP"/>
    <property type="match status" value="1"/>
</dbReference>
<evidence type="ECO:0000256" key="2">
    <source>
        <dbReference type="ARBA" id="ARBA00014531"/>
    </source>
</evidence>
<comment type="subcellular location">
    <subcellularLocation>
        <location evidence="1">Host nucleus</location>
    </subcellularLocation>
</comment>
<dbReference type="InterPro" id="IPR049912">
    <property type="entry name" value="CRESS_DNA_REP"/>
</dbReference>
<keyword evidence="5" id="KW-0548">Nucleotidyltransferase</keyword>
<keyword evidence="11" id="KW-0378">Hydrolase</keyword>
<evidence type="ECO:0000256" key="5">
    <source>
        <dbReference type="ARBA" id="ARBA00022695"/>
    </source>
</evidence>
<evidence type="ECO:0000256" key="9">
    <source>
        <dbReference type="ARBA" id="ARBA00022741"/>
    </source>
</evidence>
<reference evidence="15" key="1">
    <citation type="submission" date="2020-04" db="EMBL/GenBank/DDBJ databases">
        <title>Genomes of microviruses in a sewage oxidation pond.</title>
        <authorList>
            <person name="Schreck J."/>
            <person name="Kraberger S."/>
            <person name="Scotch M."/>
            <person name="Halden R.U."/>
            <person name="Varsani A."/>
        </authorList>
    </citation>
    <scope>NUCLEOTIDE SEQUENCE</scope>
    <source>
        <strain evidence="15">6433_302</strain>
    </source>
</reference>
<dbReference type="Pfam" id="PF08283">
    <property type="entry name" value="Gemini_AL1_M"/>
    <property type="match status" value="1"/>
</dbReference>
<evidence type="ECO:0000256" key="7">
    <source>
        <dbReference type="ARBA" id="ARBA00022722"/>
    </source>
</evidence>
<dbReference type="Gene3D" id="3.40.1310.20">
    <property type="match status" value="1"/>
</dbReference>
<dbReference type="InterPro" id="IPR022692">
    <property type="entry name" value="Gemini_AL1_REP_central"/>
</dbReference>
<dbReference type="GO" id="GO:0046872">
    <property type="term" value="F:metal ion binding"/>
    <property type="evidence" value="ECO:0007669"/>
    <property type="project" value="UniProtKB-KW"/>
</dbReference>
<keyword evidence="9" id="KW-0547">Nucleotide-binding</keyword>
<dbReference type="InterPro" id="IPR027417">
    <property type="entry name" value="P-loop_NTPase"/>
</dbReference>
<evidence type="ECO:0000256" key="11">
    <source>
        <dbReference type="ARBA" id="ARBA00022801"/>
    </source>
</evidence>
<dbReference type="GO" id="GO:0006260">
    <property type="term" value="P:DNA replication"/>
    <property type="evidence" value="ECO:0007669"/>
    <property type="project" value="UniProtKB-KW"/>
</dbReference>
<evidence type="ECO:0000313" key="15">
    <source>
        <dbReference type="EMBL" id="QJB21617.1"/>
    </source>
</evidence>
<protein>
    <recommendedName>
        <fullName evidence="2">Replication-associated protein</fullName>
    </recommendedName>
</protein>
<evidence type="ECO:0000256" key="10">
    <source>
        <dbReference type="ARBA" id="ARBA00022759"/>
    </source>
</evidence>
<keyword evidence="6" id="KW-0235">DNA replication</keyword>
<feature type="domain" description="CRESS-DNA virus Rep endonuclease" evidence="14">
    <location>
        <begin position="19"/>
        <end position="121"/>
    </location>
</feature>
<dbReference type="InterPro" id="IPR001301">
    <property type="entry name" value="Gemini_AL1_CLV"/>
</dbReference>
<keyword evidence="10" id="KW-0255">Endonuclease</keyword>
<evidence type="ECO:0000256" key="8">
    <source>
        <dbReference type="ARBA" id="ARBA00022723"/>
    </source>
</evidence>
<organism evidence="15">
    <name type="scientific">Genomoviridae sp</name>
    <dbReference type="NCBI Taxonomy" id="2202565"/>
    <lineage>
        <taxon>Viruses</taxon>
        <taxon>Monodnaviria</taxon>
        <taxon>Shotokuvirae</taxon>
        <taxon>Cressdnaviricota</taxon>
        <taxon>Repensiviricetes</taxon>
        <taxon>Geplafuvirales</taxon>
        <taxon>Genomoviridae</taxon>
    </lineage>
</organism>
<evidence type="ECO:0000256" key="6">
    <source>
        <dbReference type="ARBA" id="ARBA00022705"/>
    </source>
</evidence>
<evidence type="ECO:0000256" key="3">
    <source>
        <dbReference type="ARBA" id="ARBA00022562"/>
    </source>
</evidence>
<dbReference type="GO" id="GO:0042025">
    <property type="term" value="C:host cell nucleus"/>
    <property type="evidence" value="ECO:0007669"/>
    <property type="project" value="UniProtKB-SubCell"/>
</dbReference>
<proteinExistence type="predicted"/>
<dbReference type="Gene3D" id="3.40.50.300">
    <property type="entry name" value="P-loop containing nucleotide triphosphate hydrolases"/>
    <property type="match status" value="1"/>
</dbReference>
<evidence type="ECO:0000256" key="4">
    <source>
        <dbReference type="ARBA" id="ARBA00022679"/>
    </source>
</evidence>
<dbReference type="Pfam" id="PF00799">
    <property type="entry name" value="Gemini_AL1"/>
    <property type="match status" value="1"/>
</dbReference>
<keyword evidence="7" id="KW-0540">Nuclease</keyword>
<dbReference type="GO" id="GO:0003677">
    <property type="term" value="F:DNA binding"/>
    <property type="evidence" value="ECO:0007669"/>
    <property type="project" value="UniProtKB-KW"/>
</dbReference>
<dbReference type="PRINTS" id="PR00228">
    <property type="entry name" value="GEMCOATCLVL1"/>
</dbReference>
<evidence type="ECO:0000256" key="13">
    <source>
        <dbReference type="ARBA" id="ARBA00023125"/>
    </source>
</evidence>
<dbReference type="SUPFAM" id="SSF55464">
    <property type="entry name" value="Origin of replication-binding domain, RBD-like"/>
    <property type="match status" value="1"/>
</dbReference>
<dbReference type="GO" id="GO:0016888">
    <property type="term" value="F:DNA endonuclease activity, producing 5'-phosphomonoesters"/>
    <property type="evidence" value="ECO:0007669"/>
    <property type="project" value="InterPro"/>
</dbReference>
<keyword evidence="13" id="KW-0238">DNA-binding</keyword>
<keyword evidence="8" id="KW-0479">Metal-binding</keyword>